<evidence type="ECO:0000256" key="5">
    <source>
        <dbReference type="PROSITE-ProRule" id="PRU00277"/>
    </source>
</evidence>
<feature type="chain" id="PRO_5043624978" description="Peptidyl-prolyl cis-trans isomerase" evidence="8">
    <location>
        <begin position="24"/>
        <end position="310"/>
    </location>
</feature>
<dbReference type="Gene3D" id="3.10.50.40">
    <property type="match status" value="2"/>
</dbReference>
<evidence type="ECO:0000256" key="3">
    <source>
        <dbReference type="ARBA" id="ARBA00023110"/>
    </source>
</evidence>
<feature type="domain" description="PPIase FKBP-type" evidence="9">
    <location>
        <begin position="194"/>
        <end position="290"/>
    </location>
</feature>
<evidence type="ECO:0000256" key="2">
    <source>
        <dbReference type="ARBA" id="ARBA00006577"/>
    </source>
</evidence>
<evidence type="ECO:0000256" key="8">
    <source>
        <dbReference type="SAM" id="SignalP"/>
    </source>
</evidence>
<evidence type="ECO:0000256" key="1">
    <source>
        <dbReference type="ARBA" id="ARBA00000971"/>
    </source>
</evidence>
<keyword evidence="8" id="KW-0732">Signal</keyword>
<organism evidence="10">
    <name type="scientific">Sediminibacterium sp. KACHI17</name>
    <dbReference type="NCBI Taxonomy" id="1751071"/>
    <lineage>
        <taxon>Bacteria</taxon>
        <taxon>Pseudomonadati</taxon>
        <taxon>Bacteroidota</taxon>
        <taxon>Chitinophagia</taxon>
        <taxon>Chitinophagales</taxon>
        <taxon>Chitinophagaceae</taxon>
        <taxon>Sediminibacterium</taxon>
    </lineage>
</organism>
<dbReference type="PROSITE" id="PS50059">
    <property type="entry name" value="FKBP_PPIASE"/>
    <property type="match status" value="1"/>
</dbReference>
<keyword evidence="3 5" id="KW-0697">Rotamase</keyword>
<dbReference type="PANTHER" id="PTHR43811">
    <property type="entry name" value="FKBP-TYPE PEPTIDYL-PROLYL CIS-TRANS ISOMERASE FKPA"/>
    <property type="match status" value="1"/>
</dbReference>
<protein>
    <recommendedName>
        <fullName evidence="6">Peptidyl-prolyl cis-trans isomerase</fullName>
        <ecNumber evidence="6">5.2.1.8</ecNumber>
    </recommendedName>
</protein>
<evidence type="ECO:0000259" key="9">
    <source>
        <dbReference type="PROSITE" id="PS50059"/>
    </source>
</evidence>
<accession>A0AAT9GGA3</accession>
<sequence>MMRTTTSLLLAIVLLASCNQFEKAPSGMTYKITSGGTKEKVKQGQFLKLHIEYKLKSKDSVLQSSFGRIPVYFPIDTANLGKHTFTEIITKCASGDKVEFVLFIDTLKKMQVIDYNEMFKQGDMINGRFEILKVFNTQDEVKADYDKEMELEKQREITEVKEYAKKKNMKVQSTASGVQVEILNPGTGQKADSGWQASVLYKGYFTQGKKDGEVFDTNMNPNAPNNQPYPVVIGSRNVIPGWDEALRLFAKGGKGRIIVPAWMAYGQQGSAPVIPPFANLGFDIEVVDVTKPTPQPAQPGNPANPGAPQQ</sequence>
<feature type="region of interest" description="Disordered" evidence="7">
    <location>
        <begin position="290"/>
        <end position="310"/>
    </location>
</feature>
<evidence type="ECO:0000256" key="4">
    <source>
        <dbReference type="ARBA" id="ARBA00023235"/>
    </source>
</evidence>
<evidence type="ECO:0000256" key="6">
    <source>
        <dbReference type="RuleBase" id="RU003915"/>
    </source>
</evidence>
<feature type="signal peptide" evidence="8">
    <location>
        <begin position="1"/>
        <end position="23"/>
    </location>
</feature>
<dbReference type="EMBL" id="AP029612">
    <property type="protein sequence ID" value="BFG69546.1"/>
    <property type="molecule type" value="Genomic_DNA"/>
</dbReference>
<comment type="catalytic activity">
    <reaction evidence="1 5 6">
        <text>[protein]-peptidylproline (omega=180) = [protein]-peptidylproline (omega=0)</text>
        <dbReference type="Rhea" id="RHEA:16237"/>
        <dbReference type="Rhea" id="RHEA-COMP:10747"/>
        <dbReference type="Rhea" id="RHEA-COMP:10748"/>
        <dbReference type="ChEBI" id="CHEBI:83833"/>
        <dbReference type="ChEBI" id="CHEBI:83834"/>
        <dbReference type="EC" id="5.2.1.8"/>
    </reaction>
</comment>
<keyword evidence="4 5" id="KW-0413">Isomerase</keyword>
<dbReference type="GO" id="GO:0003755">
    <property type="term" value="F:peptidyl-prolyl cis-trans isomerase activity"/>
    <property type="evidence" value="ECO:0007669"/>
    <property type="project" value="UniProtKB-UniRule"/>
</dbReference>
<reference evidence="10" key="1">
    <citation type="submission" date="2024-02" db="EMBL/GenBank/DDBJ databases">
        <title>Sediminibacterium planktonica sp. nov. and Sediminibacterium longus sp. nov., isolated from surface lake and river water.</title>
        <authorList>
            <person name="Watanabe K."/>
            <person name="Takemine S."/>
            <person name="Ishii Y."/>
            <person name="Ogata Y."/>
            <person name="Shindo C."/>
            <person name="Suda W."/>
        </authorList>
    </citation>
    <scope>NUCLEOTIDE SEQUENCE</scope>
    <source>
        <strain evidence="10">KACHI17</strain>
    </source>
</reference>
<gene>
    <name evidence="10" type="ORF">KACHI17_04270</name>
</gene>
<evidence type="ECO:0000313" key="10">
    <source>
        <dbReference type="EMBL" id="BFG69546.1"/>
    </source>
</evidence>
<dbReference type="EC" id="5.2.1.8" evidence="6"/>
<dbReference type="Pfam" id="PF00254">
    <property type="entry name" value="FKBP_C"/>
    <property type="match status" value="1"/>
</dbReference>
<dbReference type="AlphaFoldDB" id="A0AAT9GGA3"/>
<dbReference type="PROSITE" id="PS51257">
    <property type="entry name" value="PROKAR_LIPOPROTEIN"/>
    <property type="match status" value="1"/>
</dbReference>
<dbReference type="SUPFAM" id="SSF54534">
    <property type="entry name" value="FKBP-like"/>
    <property type="match status" value="2"/>
</dbReference>
<dbReference type="PANTHER" id="PTHR43811:SF19">
    <property type="entry name" value="39 KDA FK506-BINDING NUCLEAR PROTEIN"/>
    <property type="match status" value="1"/>
</dbReference>
<dbReference type="InterPro" id="IPR046357">
    <property type="entry name" value="PPIase_dom_sf"/>
</dbReference>
<feature type="compositionally biased region" description="Low complexity" evidence="7">
    <location>
        <begin position="300"/>
        <end position="310"/>
    </location>
</feature>
<dbReference type="InterPro" id="IPR001179">
    <property type="entry name" value="PPIase_FKBP_dom"/>
</dbReference>
<evidence type="ECO:0000256" key="7">
    <source>
        <dbReference type="SAM" id="MobiDB-lite"/>
    </source>
</evidence>
<name>A0AAT9GGA3_9BACT</name>
<comment type="similarity">
    <text evidence="2 6">Belongs to the FKBP-type PPIase family.</text>
</comment>
<proteinExistence type="inferred from homology"/>